<feature type="transmembrane region" description="Helical" evidence="5">
    <location>
        <begin position="103"/>
        <end position="121"/>
    </location>
</feature>
<dbReference type="InterPro" id="IPR051598">
    <property type="entry name" value="TSUP/Inactive_protease-like"/>
</dbReference>
<dbReference type="AlphaFoldDB" id="A0A679I2U3"/>
<evidence type="ECO:0000313" key="6">
    <source>
        <dbReference type="EMBL" id="BBU68843.1"/>
    </source>
</evidence>
<feature type="transmembrane region" description="Helical" evidence="5">
    <location>
        <begin position="71"/>
        <end position="91"/>
    </location>
</feature>
<feature type="transmembrane region" description="Helical" evidence="5">
    <location>
        <begin position="210"/>
        <end position="231"/>
    </location>
</feature>
<evidence type="ECO:0000256" key="3">
    <source>
        <dbReference type="ARBA" id="ARBA00022989"/>
    </source>
</evidence>
<dbReference type="PANTHER" id="PTHR43701">
    <property type="entry name" value="MEMBRANE TRANSPORTER PROTEIN MJ0441-RELATED"/>
    <property type="match status" value="1"/>
</dbReference>
<dbReference type="PANTHER" id="PTHR43701:SF2">
    <property type="entry name" value="MEMBRANE TRANSPORTER PROTEIN YJNA-RELATED"/>
    <property type="match status" value="1"/>
</dbReference>
<keyword evidence="3 5" id="KW-1133">Transmembrane helix</keyword>
<dbReference type="EMBL" id="AP022345">
    <property type="protein sequence ID" value="BBU68843.1"/>
    <property type="molecule type" value="Genomic_DNA"/>
</dbReference>
<evidence type="ECO:0000256" key="5">
    <source>
        <dbReference type="RuleBase" id="RU363041"/>
    </source>
</evidence>
<evidence type="ECO:0000256" key="2">
    <source>
        <dbReference type="ARBA" id="ARBA00022692"/>
    </source>
</evidence>
<protein>
    <recommendedName>
        <fullName evidence="5">Probable membrane transporter protein</fullName>
    </recommendedName>
</protein>
<keyword evidence="2 5" id="KW-0812">Transmembrane</keyword>
<dbReference type="GO" id="GO:0005886">
    <property type="term" value="C:plasma membrane"/>
    <property type="evidence" value="ECO:0007669"/>
    <property type="project" value="UniProtKB-SubCell"/>
</dbReference>
<organism evidence="6 7">
    <name type="scientific">Fluviibacter phosphoraccumulans</name>
    <dbReference type="NCBI Taxonomy" id="1751046"/>
    <lineage>
        <taxon>Bacteria</taxon>
        <taxon>Pseudomonadati</taxon>
        <taxon>Pseudomonadota</taxon>
        <taxon>Betaproteobacteria</taxon>
        <taxon>Rhodocyclales</taxon>
        <taxon>Fluviibacteraceae</taxon>
        <taxon>Fluviibacter</taxon>
    </lineage>
</organism>
<evidence type="ECO:0000313" key="7">
    <source>
        <dbReference type="Proteomes" id="UP000463961"/>
    </source>
</evidence>
<keyword evidence="7" id="KW-1185">Reference proteome</keyword>
<dbReference type="Proteomes" id="UP000463961">
    <property type="component" value="Chromosome"/>
</dbReference>
<reference evidence="7" key="1">
    <citation type="submission" date="2020-01" db="EMBL/GenBank/DDBJ databases">
        <title>Phosphoaccumulans saitamaens gen. nov., sp. nov., a polyphosphate accumulating bacterium isolated from surface river water.</title>
        <authorList>
            <person name="Watanabe K."/>
            <person name="Suda W."/>
        </authorList>
    </citation>
    <scope>NUCLEOTIDE SEQUENCE [LARGE SCALE GENOMIC DNA]</scope>
    <source>
        <strain evidence="7">ICHIAU1</strain>
    </source>
</reference>
<evidence type="ECO:0000256" key="1">
    <source>
        <dbReference type="ARBA" id="ARBA00004141"/>
    </source>
</evidence>
<dbReference type="RefSeq" id="WP_162050976.1">
    <property type="nucleotide sequence ID" value="NZ_AP019011.1"/>
</dbReference>
<dbReference type="OrthoDB" id="5189995at2"/>
<comment type="subcellular location">
    <subcellularLocation>
        <location evidence="5">Cell membrane</location>
        <topology evidence="5">Multi-pass membrane protein</topology>
    </subcellularLocation>
    <subcellularLocation>
        <location evidence="1">Membrane</location>
        <topology evidence="1">Multi-pass membrane protein</topology>
    </subcellularLocation>
</comment>
<feature type="transmembrane region" description="Helical" evidence="5">
    <location>
        <begin position="181"/>
        <end position="204"/>
    </location>
</feature>
<name>A0A679I2U3_9RHOO</name>
<sequence>MDFLYTASGFFVGLIVGMTGVGGGSLMTPLLVLLFGVTPATAVGTDLLYAALTKTGGTVAHGRKGHVDWLIVGRLAAGSIPAAGITLYVLMQLPGHGKEVGHIMAVALGFALFLTAAAIFLRDKLLRYARRHEDSYIQRHVGPITVLVGAILGVLVTISSVGAGALGVTALFFLYPRIGTLKIVASDIAHAVPLTAVAGIGHWYLGSVDFSLLGALLLGSLPGIWIGSHIASKVPEKFLRSLLATMLIIIGTKLVLS</sequence>
<dbReference type="InterPro" id="IPR002781">
    <property type="entry name" value="TM_pro_TauE-like"/>
</dbReference>
<comment type="similarity">
    <text evidence="5">Belongs to the 4-toluene sulfonate uptake permease (TSUP) (TC 2.A.102) family.</text>
</comment>
<proteinExistence type="inferred from homology"/>
<dbReference type="Pfam" id="PF01925">
    <property type="entry name" value="TauE"/>
    <property type="match status" value="1"/>
</dbReference>
<evidence type="ECO:0000256" key="4">
    <source>
        <dbReference type="ARBA" id="ARBA00023136"/>
    </source>
</evidence>
<accession>A0A679I2U3</accession>
<keyword evidence="4 5" id="KW-0472">Membrane</keyword>
<feature type="transmembrane region" description="Helical" evidence="5">
    <location>
        <begin position="141"/>
        <end position="174"/>
    </location>
</feature>
<keyword evidence="5" id="KW-1003">Cell membrane</keyword>
<gene>
    <name evidence="6" type="ORF">ICHIAU1_11260</name>
</gene>